<keyword evidence="6" id="KW-0482">Metalloprotease</keyword>
<feature type="domain" description="Peptidase M48" evidence="8">
    <location>
        <begin position="34"/>
        <end position="226"/>
    </location>
</feature>
<feature type="compositionally biased region" description="Basic and acidic residues" evidence="7">
    <location>
        <begin position="435"/>
        <end position="449"/>
    </location>
</feature>
<evidence type="ECO:0000256" key="5">
    <source>
        <dbReference type="ARBA" id="ARBA00022833"/>
    </source>
</evidence>
<dbReference type="Pfam" id="PF01435">
    <property type="entry name" value="Peptidase_M48"/>
    <property type="match status" value="1"/>
</dbReference>
<evidence type="ECO:0000259" key="8">
    <source>
        <dbReference type="Pfam" id="PF01435"/>
    </source>
</evidence>
<dbReference type="InterPro" id="IPR011990">
    <property type="entry name" value="TPR-like_helical_dom_sf"/>
</dbReference>
<proteinExistence type="predicted"/>
<feature type="region of interest" description="Disordered" evidence="7">
    <location>
        <begin position="411"/>
        <end position="449"/>
    </location>
</feature>
<dbReference type="PANTHER" id="PTHR22726:SF1">
    <property type="entry name" value="METALLOENDOPEPTIDASE OMA1, MITOCHONDRIAL"/>
    <property type="match status" value="1"/>
</dbReference>
<dbReference type="SUPFAM" id="SSF48452">
    <property type="entry name" value="TPR-like"/>
    <property type="match status" value="1"/>
</dbReference>
<dbReference type="AlphaFoldDB" id="A0A420WS91"/>
<dbReference type="Gene3D" id="3.30.2010.10">
    <property type="entry name" value="Metalloproteases ('zincins'), catalytic domain"/>
    <property type="match status" value="1"/>
</dbReference>
<dbReference type="CDD" id="cd07324">
    <property type="entry name" value="M48C_Oma1-like"/>
    <property type="match status" value="1"/>
</dbReference>
<keyword evidence="4" id="KW-0378">Hydrolase</keyword>
<dbReference type="GO" id="GO:0051603">
    <property type="term" value="P:proteolysis involved in protein catabolic process"/>
    <property type="evidence" value="ECO:0007669"/>
    <property type="project" value="TreeGrafter"/>
</dbReference>
<evidence type="ECO:0000256" key="2">
    <source>
        <dbReference type="ARBA" id="ARBA00022670"/>
    </source>
</evidence>
<gene>
    <name evidence="9" type="ORF">BCL74_1556</name>
</gene>
<evidence type="ECO:0000313" key="9">
    <source>
        <dbReference type="EMBL" id="RKQ73765.1"/>
    </source>
</evidence>
<dbReference type="Gene3D" id="1.25.40.10">
    <property type="entry name" value="Tetratricopeptide repeat domain"/>
    <property type="match status" value="1"/>
</dbReference>
<reference evidence="9 10" key="1">
    <citation type="submission" date="2018-10" db="EMBL/GenBank/DDBJ databases">
        <title>Comparative analysis of microorganisms from saline springs in Andes Mountain Range, Colombia.</title>
        <authorList>
            <person name="Rubin E."/>
        </authorList>
    </citation>
    <scope>NUCLEOTIDE SEQUENCE [LARGE SCALE GENOMIC DNA]</scope>
    <source>
        <strain evidence="9 10">USBA 36</strain>
    </source>
</reference>
<organism evidence="9 10">
    <name type="scientific">Oceanibaculum indicum</name>
    <dbReference type="NCBI Taxonomy" id="526216"/>
    <lineage>
        <taxon>Bacteria</taxon>
        <taxon>Pseudomonadati</taxon>
        <taxon>Pseudomonadota</taxon>
        <taxon>Alphaproteobacteria</taxon>
        <taxon>Rhodospirillales</taxon>
        <taxon>Oceanibaculaceae</taxon>
        <taxon>Oceanibaculum</taxon>
    </lineage>
</organism>
<keyword evidence="3" id="KW-0479">Metal-binding</keyword>
<dbReference type="Pfam" id="PF13432">
    <property type="entry name" value="TPR_16"/>
    <property type="match status" value="2"/>
</dbReference>
<evidence type="ECO:0000256" key="3">
    <source>
        <dbReference type="ARBA" id="ARBA00022723"/>
    </source>
</evidence>
<dbReference type="PANTHER" id="PTHR22726">
    <property type="entry name" value="METALLOENDOPEPTIDASE OMA1"/>
    <property type="match status" value="1"/>
</dbReference>
<evidence type="ECO:0000256" key="6">
    <source>
        <dbReference type="ARBA" id="ARBA00023049"/>
    </source>
</evidence>
<protein>
    <submittedName>
        <fullName evidence="9">Putative Zn-dependent protease</fullName>
    </submittedName>
</protein>
<evidence type="ECO:0000256" key="7">
    <source>
        <dbReference type="SAM" id="MobiDB-lite"/>
    </source>
</evidence>
<dbReference type="Proteomes" id="UP000277424">
    <property type="component" value="Unassembled WGS sequence"/>
</dbReference>
<evidence type="ECO:0000256" key="1">
    <source>
        <dbReference type="ARBA" id="ARBA00001947"/>
    </source>
</evidence>
<evidence type="ECO:0000313" key="10">
    <source>
        <dbReference type="Proteomes" id="UP000277424"/>
    </source>
</evidence>
<dbReference type="GO" id="GO:0046872">
    <property type="term" value="F:metal ion binding"/>
    <property type="evidence" value="ECO:0007669"/>
    <property type="project" value="UniProtKB-KW"/>
</dbReference>
<dbReference type="InterPro" id="IPR051156">
    <property type="entry name" value="Mito/Outer_Membr_Metalloprot"/>
</dbReference>
<name>A0A420WS91_9PROT</name>
<sequence>MLHKFRVLVAIILSVVIAGLPLPAAAAGMSLIRDTEIENTIRDYATPLFAAAGLQPDNIRIFIVNSDDINAFVAGGQNLFLNTGLLVRSDNPNQIMGVIAHETGHIAGGHLARLQDELRRASIAQILSMVLGAVAVAASGQGEAGMGVMVGGSEMARRVLLQYNRNQEQAADQAGVKYLDAIGQSSRGMVEILEKLSGQEMLLASRQSPYVRSHPLTSERMTFVRNHMANSPYADAPPPEGFPMRHKRMVAKLHGFMHPPGRTLMEYPESDTSLPARYARAIAYYRIPDLNRAVPAIDALIAEHPDDPYFHELKGQMLYENGRVAEAQKAYAEAIERLPDAPLIRASHAETLLALNQEEPTRRALAELQQSVRQQPENSRAWRQLAIAHGRLGDTGLAALALAEEALLTGQRQTARQQARRAQAQLPAGSPGWLRAEDIETTTRRDAER</sequence>
<evidence type="ECO:0000256" key="4">
    <source>
        <dbReference type="ARBA" id="ARBA00022801"/>
    </source>
</evidence>
<feature type="compositionally biased region" description="Low complexity" evidence="7">
    <location>
        <begin position="411"/>
        <end position="425"/>
    </location>
</feature>
<keyword evidence="5" id="KW-0862">Zinc</keyword>
<dbReference type="GO" id="GO:0016020">
    <property type="term" value="C:membrane"/>
    <property type="evidence" value="ECO:0007669"/>
    <property type="project" value="TreeGrafter"/>
</dbReference>
<dbReference type="EMBL" id="RBIG01000001">
    <property type="protein sequence ID" value="RKQ73765.1"/>
    <property type="molecule type" value="Genomic_DNA"/>
</dbReference>
<accession>A0A420WS91</accession>
<keyword evidence="2 9" id="KW-0645">Protease</keyword>
<dbReference type="RefSeq" id="WP_008945535.1">
    <property type="nucleotide sequence ID" value="NZ_RBIG01000001.1"/>
</dbReference>
<dbReference type="GO" id="GO:0004222">
    <property type="term" value="F:metalloendopeptidase activity"/>
    <property type="evidence" value="ECO:0007669"/>
    <property type="project" value="InterPro"/>
</dbReference>
<dbReference type="InterPro" id="IPR001915">
    <property type="entry name" value="Peptidase_M48"/>
</dbReference>
<comment type="cofactor">
    <cofactor evidence="1">
        <name>Zn(2+)</name>
        <dbReference type="ChEBI" id="CHEBI:29105"/>
    </cofactor>
</comment>
<comment type="caution">
    <text evidence="9">The sequence shown here is derived from an EMBL/GenBank/DDBJ whole genome shotgun (WGS) entry which is preliminary data.</text>
</comment>